<feature type="coiled-coil region" evidence="1">
    <location>
        <begin position="17"/>
        <end position="65"/>
    </location>
</feature>
<organism evidence="2 3">
    <name type="scientific">Trichomonas vaginalis (strain ATCC PRA-98 / G3)</name>
    <dbReference type="NCBI Taxonomy" id="412133"/>
    <lineage>
        <taxon>Eukaryota</taxon>
        <taxon>Metamonada</taxon>
        <taxon>Parabasalia</taxon>
        <taxon>Trichomonadida</taxon>
        <taxon>Trichomonadidae</taxon>
        <taxon>Trichomonas</taxon>
    </lineage>
</organism>
<evidence type="ECO:0000313" key="2">
    <source>
        <dbReference type="EMBL" id="EAY06123.1"/>
    </source>
</evidence>
<name>A2EMG7_TRIV3</name>
<dbReference type="AlphaFoldDB" id="A2EMG7"/>
<dbReference type="EMBL" id="DS113431">
    <property type="protein sequence ID" value="EAY06123.1"/>
    <property type="molecule type" value="Genomic_DNA"/>
</dbReference>
<keyword evidence="3" id="KW-1185">Reference proteome</keyword>
<dbReference type="OrthoDB" id="551053at2759"/>
<dbReference type="Proteomes" id="UP000001542">
    <property type="component" value="Unassembled WGS sequence"/>
</dbReference>
<reference evidence="2" key="1">
    <citation type="submission" date="2006-10" db="EMBL/GenBank/DDBJ databases">
        <authorList>
            <person name="Amadeo P."/>
            <person name="Zhao Q."/>
            <person name="Wortman J."/>
            <person name="Fraser-Liggett C."/>
            <person name="Carlton J."/>
        </authorList>
    </citation>
    <scope>NUCLEOTIDE SEQUENCE</scope>
    <source>
        <strain evidence="2">G3</strain>
    </source>
</reference>
<protein>
    <submittedName>
        <fullName evidence="2">Uncharacterized protein</fullName>
    </submittedName>
</protein>
<dbReference type="SMR" id="A2EMG7"/>
<gene>
    <name evidence="2" type="ORF">TVAG_067830</name>
</gene>
<dbReference type="KEGG" id="tva:4764000"/>
<dbReference type="RefSeq" id="XP_001318346.1">
    <property type="nucleotide sequence ID" value="XM_001318311.1"/>
</dbReference>
<proteinExistence type="predicted"/>
<dbReference type="VEuPathDB" id="TrichDB:TVAG_067830"/>
<sequence length="425" mass="49467">MTDKKSEISSLGGFGSIEEIDERIQMREEELEEVFNDIDSLQTKNDNLHSKLSSLQTEYTTLLQQYKREEGLQKSLKMQRQAKTTPALDPSLIETEHYNFLKDKEDQNKKLLLDLESLRVKCEKQEGDLQSVHLFNSDTEQKIAHIERDTQLLIAKAKHINQELAVTRSTINQQKGDIGMYNKSINDMNDQVKSLVEKLEALEIENTDVKNLNREIKLLKHDNQNLQQQVEESQTNIDNFQSNAGKELDNLHEKGSQTVQLVGWELERKSLTDELNQITSQESQIAQELDQAMKTNTMLKNRLNKLQPLHKKWISSVKNKSSQPVPEDDIYQLLSKCNRKGKKQMKTDDKYQKELENIIESNRKLEEKIAKKKDSLEIALNRFKIEESQLKQQIKQTRSHVFEVEHEIIEKINSVKLKIADKVDF</sequence>
<feature type="coiled-coil region" evidence="1">
    <location>
        <begin position="101"/>
        <end position="128"/>
    </location>
</feature>
<dbReference type="VEuPathDB" id="TrichDB:TVAGG3_0499160"/>
<dbReference type="InParanoid" id="A2EMG7"/>
<keyword evidence="1" id="KW-0175">Coiled coil</keyword>
<feature type="coiled-coil region" evidence="1">
    <location>
        <begin position="185"/>
        <end position="281"/>
    </location>
</feature>
<evidence type="ECO:0000313" key="3">
    <source>
        <dbReference type="Proteomes" id="UP000001542"/>
    </source>
</evidence>
<dbReference type="Gene3D" id="1.10.287.1490">
    <property type="match status" value="1"/>
</dbReference>
<evidence type="ECO:0000256" key="1">
    <source>
        <dbReference type="SAM" id="Coils"/>
    </source>
</evidence>
<dbReference type="STRING" id="5722.A2EMG7"/>
<feature type="coiled-coil region" evidence="1">
    <location>
        <begin position="348"/>
        <end position="393"/>
    </location>
</feature>
<reference evidence="2" key="2">
    <citation type="journal article" date="2007" name="Science">
        <title>Draft genome sequence of the sexually transmitted pathogen Trichomonas vaginalis.</title>
        <authorList>
            <person name="Carlton J.M."/>
            <person name="Hirt R.P."/>
            <person name="Silva J.C."/>
            <person name="Delcher A.L."/>
            <person name="Schatz M."/>
            <person name="Zhao Q."/>
            <person name="Wortman J.R."/>
            <person name="Bidwell S.L."/>
            <person name="Alsmark U.C.M."/>
            <person name="Besteiro S."/>
            <person name="Sicheritz-Ponten T."/>
            <person name="Noel C.J."/>
            <person name="Dacks J.B."/>
            <person name="Foster P.G."/>
            <person name="Simillion C."/>
            <person name="Van de Peer Y."/>
            <person name="Miranda-Saavedra D."/>
            <person name="Barton G.J."/>
            <person name="Westrop G.D."/>
            <person name="Mueller S."/>
            <person name="Dessi D."/>
            <person name="Fiori P.L."/>
            <person name="Ren Q."/>
            <person name="Paulsen I."/>
            <person name="Zhang H."/>
            <person name="Bastida-Corcuera F.D."/>
            <person name="Simoes-Barbosa A."/>
            <person name="Brown M.T."/>
            <person name="Hayes R.D."/>
            <person name="Mukherjee M."/>
            <person name="Okumura C.Y."/>
            <person name="Schneider R."/>
            <person name="Smith A.J."/>
            <person name="Vanacova S."/>
            <person name="Villalvazo M."/>
            <person name="Haas B.J."/>
            <person name="Pertea M."/>
            <person name="Feldblyum T.V."/>
            <person name="Utterback T.R."/>
            <person name="Shu C.L."/>
            <person name="Osoegawa K."/>
            <person name="de Jong P.J."/>
            <person name="Hrdy I."/>
            <person name="Horvathova L."/>
            <person name="Zubacova Z."/>
            <person name="Dolezal P."/>
            <person name="Malik S.B."/>
            <person name="Logsdon J.M. Jr."/>
            <person name="Henze K."/>
            <person name="Gupta A."/>
            <person name="Wang C.C."/>
            <person name="Dunne R.L."/>
            <person name="Upcroft J.A."/>
            <person name="Upcroft P."/>
            <person name="White O."/>
            <person name="Salzberg S.L."/>
            <person name="Tang P."/>
            <person name="Chiu C.-H."/>
            <person name="Lee Y.-S."/>
            <person name="Embley T.M."/>
            <person name="Coombs G.H."/>
            <person name="Mottram J.C."/>
            <person name="Tachezy J."/>
            <person name="Fraser-Liggett C.M."/>
            <person name="Johnson P.J."/>
        </authorList>
    </citation>
    <scope>NUCLEOTIDE SEQUENCE [LARGE SCALE GENOMIC DNA]</scope>
    <source>
        <strain evidence="2">G3</strain>
    </source>
</reference>
<accession>A2EMG7</accession>